<evidence type="ECO:0000256" key="1">
    <source>
        <dbReference type="ARBA" id="ARBA00001946"/>
    </source>
</evidence>
<dbReference type="GO" id="GO:0016787">
    <property type="term" value="F:hydrolase activity"/>
    <property type="evidence" value="ECO:0007669"/>
    <property type="project" value="UniProtKB-KW"/>
</dbReference>
<dbReference type="PANTHER" id="PTHR11839">
    <property type="entry name" value="UDP/ADP-SUGAR PYROPHOSPHATASE"/>
    <property type="match status" value="1"/>
</dbReference>
<dbReference type="PROSITE" id="PS00893">
    <property type="entry name" value="NUDIX_BOX"/>
    <property type="match status" value="1"/>
</dbReference>
<dbReference type="InterPro" id="IPR000086">
    <property type="entry name" value="NUDIX_hydrolase_dom"/>
</dbReference>
<sequence length="225" mass="25029">MEEDVCTASFDETAGLPELLGIEQVGDGWIKKYILTYRLPNGRELKYDVVSRKGLEEYRSEIETLGTVAPQVDAVCIVGHTANDEFLLIREFRFPMNRMCVAFPAGLREPGEDVVECAARELREETGFDLVRDECGQPVSARACVQPGFSSLGMGDESIAMVFAEVERVAEPRSESTEFIESFLLPRGEVPAFLRENRDPLSIRCQLVLEMVAQPPFEFGVKAGA</sequence>
<dbReference type="GO" id="GO:0006753">
    <property type="term" value="P:nucleoside phosphate metabolic process"/>
    <property type="evidence" value="ECO:0007669"/>
    <property type="project" value="TreeGrafter"/>
</dbReference>
<organism evidence="4 5">
    <name type="scientific">Slackia isoflavoniconvertens</name>
    <dbReference type="NCBI Taxonomy" id="572010"/>
    <lineage>
        <taxon>Bacteria</taxon>
        <taxon>Bacillati</taxon>
        <taxon>Actinomycetota</taxon>
        <taxon>Coriobacteriia</taxon>
        <taxon>Eggerthellales</taxon>
        <taxon>Eggerthellaceae</taxon>
        <taxon>Slackia</taxon>
    </lineage>
</organism>
<evidence type="ECO:0000259" key="3">
    <source>
        <dbReference type="PROSITE" id="PS51462"/>
    </source>
</evidence>
<evidence type="ECO:0000256" key="2">
    <source>
        <dbReference type="ARBA" id="ARBA00022801"/>
    </source>
</evidence>
<comment type="caution">
    <text evidence="4">The sequence shown here is derived from an EMBL/GenBank/DDBJ whole genome shotgun (WGS) entry which is preliminary data.</text>
</comment>
<dbReference type="AlphaFoldDB" id="A0A369LMX4"/>
<evidence type="ECO:0000313" key="5">
    <source>
        <dbReference type="Proteomes" id="UP000253975"/>
    </source>
</evidence>
<evidence type="ECO:0000313" key="4">
    <source>
        <dbReference type="EMBL" id="RDB59428.1"/>
    </source>
</evidence>
<dbReference type="InterPro" id="IPR015797">
    <property type="entry name" value="NUDIX_hydrolase-like_dom_sf"/>
</dbReference>
<feature type="domain" description="Nudix hydrolase" evidence="3">
    <location>
        <begin position="70"/>
        <end position="207"/>
    </location>
</feature>
<reference evidence="4 5" key="1">
    <citation type="journal article" date="2018" name="Elife">
        <title>Discovery and characterization of a prevalent human gut bacterial enzyme sufficient for the inactivation of a family of plant toxins.</title>
        <authorList>
            <person name="Koppel N."/>
            <person name="Bisanz J.E."/>
            <person name="Pandelia M.E."/>
            <person name="Turnbaugh P.J."/>
            <person name="Balskus E.P."/>
        </authorList>
    </citation>
    <scope>NUCLEOTIDE SEQUENCE [LARGE SCALE GENOMIC DNA]</scope>
    <source>
        <strain evidence="4 5">OB21 GAM31</strain>
    </source>
</reference>
<dbReference type="EMBL" id="PPTO01000005">
    <property type="protein sequence ID" value="RDB59428.1"/>
    <property type="molecule type" value="Genomic_DNA"/>
</dbReference>
<protein>
    <submittedName>
        <fullName evidence="4">NUDIX hydrolase</fullName>
    </submittedName>
</protein>
<dbReference type="InterPro" id="IPR020084">
    <property type="entry name" value="NUDIX_hydrolase_CS"/>
</dbReference>
<comment type="cofactor">
    <cofactor evidence="1">
        <name>Mg(2+)</name>
        <dbReference type="ChEBI" id="CHEBI:18420"/>
    </cofactor>
</comment>
<accession>A0A369LMX4</accession>
<dbReference type="CDD" id="cd03424">
    <property type="entry name" value="NUDIX_ADPRase_Nudt5_UGPPase_Nudt14"/>
    <property type="match status" value="1"/>
</dbReference>
<dbReference type="Pfam" id="PF00293">
    <property type="entry name" value="NUDIX"/>
    <property type="match status" value="1"/>
</dbReference>
<proteinExistence type="predicted"/>
<dbReference type="PROSITE" id="PS51462">
    <property type="entry name" value="NUDIX"/>
    <property type="match status" value="1"/>
</dbReference>
<dbReference type="SUPFAM" id="SSF55811">
    <property type="entry name" value="Nudix"/>
    <property type="match status" value="1"/>
</dbReference>
<dbReference type="PANTHER" id="PTHR11839:SF18">
    <property type="entry name" value="NUDIX HYDROLASE DOMAIN-CONTAINING PROTEIN"/>
    <property type="match status" value="1"/>
</dbReference>
<dbReference type="Proteomes" id="UP000253975">
    <property type="component" value="Unassembled WGS sequence"/>
</dbReference>
<dbReference type="Gene3D" id="3.90.79.10">
    <property type="entry name" value="Nucleoside Triphosphate Pyrophosphohydrolase"/>
    <property type="match status" value="1"/>
</dbReference>
<gene>
    <name evidence="4" type="ORF">C1881_04460</name>
</gene>
<name>A0A369LMX4_9ACTN</name>
<keyword evidence="2 4" id="KW-0378">Hydrolase</keyword>
<dbReference type="GO" id="GO:0019693">
    <property type="term" value="P:ribose phosphate metabolic process"/>
    <property type="evidence" value="ECO:0007669"/>
    <property type="project" value="TreeGrafter"/>
</dbReference>